<comment type="caution">
    <text evidence="3">The sequence shown here is derived from an EMBL/GenBank/DDBJ whole genome shotgun (WGS) entry which is preliminary data.</text>
</comment>
<feature type="compositionally biased region" description="Acidic residues" evidence="1">
    <location>
        <begin position="1112"/>
        <end position="1134"/>
    </location>
</feature>
<evidence type="ECO:0000256" key="1">
    <source>
        <dbReference type="SAM" id="MobiDB-lite"/>
    </source>
</evidence>
<reference evidence="3 4" key="1">
    <citation type="submission" date="2016-02" db="EMBL/GenBank/DDBJ databases">
        <title>Genome analysis of coral dinoflagellate symbionts highlights evolutionary adaptations to a symbiotic lifestyle.</title>
        <authorList>
            <person name="Aranda M."/>
            <person name="Li Y."/>
            <person name="Liew Y.J."/>
            <person name="Baumgarten S."/>
            <person name="Simakov O."/>
            <person name="Wilson M."/>
            <person name="Piel J."/>
            <person name="Ashoor H."/>
            <person name="Bougouffa S."/>
            <person name="Bajic V.B."/>
            <person name="Ryu T."/>
            <person name="Ravasi T."/>
            <person name="Bayer T."/>
            <person name="Micklem G."/>
            <person name="Kim H."/>
            <person name="Bhak J."/>
            <person name="Lajeunesse T.C."/>
            <person name="Voolstra C.R."/>
        </authorList>
    </citation>
    <scope>NUCLEOTIDE SEQUENCE [LARGE SCALE GENOMIC DNA]</scope>
    <source>
        <strain evidence="3 4">CCMP2467</strain>
    </source>
</reference>
<keyword evidence="4" id="KW-1185">Reference proteome</keyword>
<feature type="compositionally biased region" description="Polar residues" evidence="1">
    <location>
        <begin position="1193"/>
        <end position="1212"/>
    </location>
</feature>
<gene>
    <name evidence="3" type="ORF">AK812_SmicGene8969</name>
</gene>
<evidence type="ECO:0000313" key="4">
    <source>
        <dbReference type="Proteomes" id="UP000186817"/>
    </source>
</evidence>
<dbReference type="Proteomes" id="UP000186817">
    <property type="component" value="Unassembled WGS sequence"/>
</dbReference>
<feature type="domain" description="DUF7796" evidence="2">
    <location>
        <begin position="851"/>
        <end position="928"/>
    </location>
</feature>
<accession>A0A1Q9EJI7</accession>
<dbReference type="EMBL" id="LSRX01000135">
    <property type="protein sequence ID" value="OLQ07602.1"/>
    <property type="molecule type" value="Genomic_DNA"/>
</dbReference>
<feature type="region of interest" description="Disordered" evidence="1">
    <location>
        <begin position="1112"/>
        <end position="1142"/>
    </location>
</feature>
<proteinExistence type="predicted"/>
<name>A0A1Q9EJI7_SYMMI</name>
<dbReference type="PANTHER" id="PTHR35112:SF1">
    <property type="entry name" value="RING_FYVE_PHD ZINC FINGER SUPERFAMILY PROTEIN"/>
    <property type="match status" value="1"/>
</dbReference>
<organism evidence="3 4">
    <name type="scientific">Symbiodinium microadriaticum</name>
    <name type="common">Dinoflagellate</name>
    <name type="synonym">Zooxanthella microadriatica</name>
    <dbReference type="NCBI Taxonomy" id="2951"/>
    <lineage>
        <taxon>Eukaryota</taxon>
        <taxon>Sar</taxon>
        <taxon>Alveolata</taxon>
        <taxon>Dinophyceae</taxon>
        <taxon>Suessiales</taxon>
        <taxon>Symbiodiniaceae</taxon>
        <taxon>Symbiodinium</taxon>
    </lineage>
</organism>
<dbReference type="OrthoDB" id="414972at2759"/>
<dbReference type="AlphaFoldDB" id="A0A1Q9EJI7"/>
<evidence type="ECO:0000313" key="3">
    <source>
        <dbReference type="EMBL" id="OLQ07602.1"/>
    </source>
</evidence>
<evidence type="ECO:0000259" key="2">
    <source>
        <dbReference type="Pfam" id="PF25072"/>
    </source>
</evidence>
<feature type="region of interest" description="Disordered" evidence="1">
    <location>
        <begin position="1158"/>
        <end position="1232"/>
    </location>
</feature>
<dbReference type="InterPro" id="IPR056698">
    <property type="entry name" value="DUF7796"/>
</dbReference>
<dbReference type="Gene3D" id="1.20.120.1910">
    <property type="entry name" value="Cysteine-tRNA ligase, C-terminal anti-codon recognition domain"/>
    <property type="match status" value="1"/>
</dbReference>
<feature type="compositionally biased region" description="Low complexity" evidence="1">
    <location>
        <begin position="1172"/>
        <end position="1184"/>
    </location>
</feature>
<dbReference type="Pfam" id="PF25072">
    <property type="entry name" value="DUF7796"/>
    <property type="match status" value="1"/>
</dbReference>
<dbReference type="PANTHER" id="PTHR35112">
    <property type="entry name" value="OS08G0360500 PROTEIN"/>
    <property type="match status" value="1"/>
</dbReference>
<protein>
    <recommendedName>
        <fullName evidence="2">DUF7796 domain-containing protein</fullName>
    </recommendedName>
</protein>
<sequence>MASPKALQEVDLIVADWLDRDCLPAREYTSEDAVHAAFSWVETEHELLPPGCKKKKEAWVDLNAGSLRLRAMMRPAFLRCLDSRAVVALPIGLRTEPRPRWGTSFAPALTVASVPEEGENLAYGTFVFIDYIGGASKSDDYDDYEYYSSADIFLPPATTASLVHPLLGIAGDVAATVVDAGAVTAAGLGVAGTAATTSEDVLVLKTVAGWVVVDVMPSLVAGVKGETSDGRKLRRGSFSQAYVWNMLIDREKARIVWDRNFSEADRIRDDLRDRGRALAEEHEDFLAVALGGAVTAAGLGVAGTAATTSEDVLVLKTVAGWVVVDVMPSGRRQGRETSDGKKLRRGSFSQAYVWNMLIDREKARIVRDRNFSEADRIRDDLRDRGIEIYDRERRWEAKDGRVGHLGLREHYGSGVPGTSLGRAGDSRRHVPKAMHVDFRWAPGARERFRHFSRLLVQMKDTDGWMTDLSQADMEVPVPKLPAGIISAESFGCIEMLGVLPPPEKGWQRQGKSADGKAAWLANKVAPDWIYNMNEQKYYHAPSKSWWEKRPLESQDPKAPPYTFVRTDAFHLKALRHFAASLDSGALQRLKTRDSCKTPAHASCEPMWRGALVAGVGLAELSCPAGPGGEACRLSAAPSWRSFGRCAIPAGNDLGEALFLTAAEAKDHCEAQEACAAFTFEGEDLDGLSESPVWVHFKTHFDCVDAAWVAWRKVDSSLEDSTAVSFTAHDLTGLGVALCLMGQVRMLSHTHVALEQHVLQVLKPDVFLYGPRGSDAEPAPKLHSLEDYVVEEKWEVESIRDRLYAETRYPSRTIDVEYVQVQGNWFGSECLDPPLHDKRPGSAICWYYSQQKCLEMIQKQEHQRGQPYQWVVVSRFDFRWLAPHPPLELLKADVVWIPSGSDWEGGINDRHAVIPRRHAEGYLSSWKILTSGRAKDVMLDTLGATKVNGFPGPNTENFLKARLQFLEVEYERFPNVAYLTCTLREKSRWTQCFGTASSNAPGWLYKEEMEHTTRVANCVRSSWNRRKMEDCAEDISHLYRGLRPLAWQSWTLYVKKKKAAVQIAAAPVVEEVQHVEDAGADLPAERDEIEPKLPQLPQLPDNSAIIAAIANAPEDEEGEEEEEAEEDEEVAEEESERPTAKAPVKTRKKGWCFCFRSRAPVDSDSGSEQEETSPLLKAAAPEPAAAKPPPPSERTASTATGSASQEVTDTSRSIGVESPKKEEAPRILPPADELQTRRLQFFLTDINRNPQRLVTHVERRRADKTAASFM</sequence>